<reference evidence="1" key="2">
    <citation type="journal article" date="2015" name="Fish Shellfish Immunol.">
        <title>Early steps in the European eel (Anguilla anguilla)-Vibrio vulnificus interaction in the gills: Role of the RtxA13 toxin.</title>
        <authorList>
            <person name="Callol A."/>
            <person name="Pajuelo D."/>
            <person name="Ebbesson L."/>
            <person name="Teles M."/>
            <person name="MacKenzie S."/>
            <person name="Amaro C."/>
        </authorList>
    </citation>
    <scope>NUCLEOTIDE SEQUENCE</scope>
</reference>
<dbReference type="AlphaFoldDB" id="A0A0E9TYK6"/>
<dbReference type="EMBL" id="GBXM01049848">
    <property type="protein sequence ID" value="JAH58729.1"/>
    <property type="molecule type" value="Transcribed_RNA"/>
</dbReference>
<protein>
    <submittedName>
        <fullName evidence="1">Uncharacterized protein</fullName>
    </submittedName>
</protein>
<accession>A0A0E9TYK6</accession>
<name>A0A0E9TYK6_ANGAN</name>
<organism evidence="1">
    <name type="scientific">Anguilla anguilla</name>
    <name type="common">European freshwater eel</name>
    <name type="synonym">Muraena anguilla</name>
    <dbReference type="NCBI Taxonomy" id="7936"/>
    <lineage>
        <taxon>Eukaryota</taxon>
        <taxon>Metazoa</taxon>
        <taxon>Chordata</taxon>
        <taxon>Craniata</taxon>
        <taxon>Vertebrata</taxon>
        <taxon>Euteleostomi</taxon>
        <taxon>Actinopterygii</taxon>
        <taxon>Neopterygii</taxon>
        <taxon>Teleostei</taxon>
        <taxon>Anguilliformes</taxon>
        <taxon>Anguillidae</taxon>
        <taxon>Anguilla</taxon>
    </lineage>
</organism>
<proteinExistence type="predicted"/>
<reference evidence="1" key="1">
    <citation type="submission" date="2014-11" db="EMBL/GenBank/DDBJ databases">
        <authorList>
            <person name="Amaro Gonzalez C."/>
        </authorList>
    </citation>
    <scope>NUCLEOTIDE SEQUENCE</scope>
</reference>
<sequence>MYTHTARTFLHCVNQASSIFQKKRVIQSVVQPSVGSHFVVITRRTFKRLACNLKLL</sequence>
<evidence type="ECO:0000313" key="1">
    <source>
        <dbReference type="EMBL" id="JAH58729.1"/>
    </source>
</evidence>